<accession>A0A366KYD7</accession>
<dbReference type="SUPFAM" id="SSF69318">
    <property type="entry name" value="Integrin alpha N-terminal domain"/>
    <property type="match status" value="1"/>
</dbReference>
<evidence type="ECO:0000259" key="2">
    <source>
        <dbReference type="Pfam" id="PF00149"/>
    </source>
</evidence>
<organism evidence="3 4">
    <name type="scientific">Pedobacter miscanthi</name>
    <dbReference type="NCBI Taxonomy" id="2259170"/>
    <lineage>
        <taxon>Bacteria</taxon>
        <taxon>Pseudomonadati</taxon>
        <taxon>Bacteroidota</taxon>
        <taxon>Sphingobacteriia</taxon>
        <taxon>Sphingobacteriales</taxon>
        <taxon>Sphingobacteriaceae</taxon>
        <taxon>Pedobacter</taxon>
    </lineage>
</organism>
<dbReference type="Proteomes" id="UP000252081">
    <property type="component" value="Unassembled WGS sequence"/>
</dbReference>
<dbReference type="SUPFAM" id="SSF56300">
    <property type="entry name" value="Metallo-dependent phosphatases"/>
    <property type="match status" value="1"/>
</dbReference>
<evidence type="ECO:0000313" key="3">
    <source>
        <dbReference type="EMBL" id="RBQ06647.1"/>
    </source>
</evidence>
<feature type="signal peptide" evidence="1">
    <location>
        <begin position="1"/>
        <end position="28"/>
    </location>
</feature>
<dbReference type="Gene3D" id="3.60.21.10">
    <property type="match status" value="1"/>
</dbReference>
<reference evidence="3 4" key="1">
    <citation type="submission" date="2018-07" db="EMBL/GenBank/DDBJ databases">
        <title>A draft genome of a endophytic bacteria, a new species of Pedobacter.</title>
        <authorList>
            <person name="Zhang Z.D."/>
            <person name="Chen Z.J."/>
        </authorList>
    </citation>
    <scope>NUCLEOTIDE SEQUENCE [LARGE SCALE GENOMIC DNA]</scope>
    <source>
        <strain evidence="3 4">RS10</strain>
    </source>
</reference>
<proteinExistence type="predicted"/>
<dbReference type="InterPro" id="IPR029052">
    <property type="entry name" value="Metallo-depent_PP-like"/>
</dbReference>
<dbReference type="Pfam" id="PF00149">
    <property type="entry name" value="Metallophos"/>
    <property type="match status" value="1"/>
</dbReference>
<dbReference type="EMBL" id="QNQU01000010">
    <property type="protein sequence ID" value="RBQ06647.1"/>
    <property type="molecule type" value="Genomic_DNA"/>
</dbReference>
<keyword evidence="4" id="KW-1185">Reference proteome</keyword>
<gene>
    <name evidence="3" type="ORF">DRW42_12730</name>
</gene>
<feature type="chain" id="PRO_5016595718" description="Calcineurin-like phosphoesterase domain-containing protein" evidence="1">
    <location>
        <begin position="29"/>
        <end position="595"/>
    </location>
</feature>
<keyword evidence="1" id="KW-0732">Signal</keyword>
<dbReference type="InterPro" id="IPR051918">
    <property type="entry name" value="STPP_CPPED1"/>
</dbReference>
<protein>
    <recommendedName>
        <fullName evidence="2">Calcineurin-like phosphoesterase domain-containing protein</fullName>
    </recommendedName>
</protein>
<dbReference type="AlphaFoldDB" id="A0A366KYD7"/>
<feature type="domain" description="Calcineurin-like phosphoesterase" evidence="2">
    <location>
        <begin position="43"/>
        <end position="233"/>
    </location>
</feature>
<dbReference type="PANTHER" id="PTHR43143">
    <property type="entry name" value="METALLOPHOSPHOESTERASE, CALCINEURIN SUPERFAMILY"/>
    <property type="match status" value="1"/>
</dbReference>
<evidence type="ECO:0000313" key="4">
    <source>
        <dbReference type="Proteomes" id="UP000252081"/>
    </source>
</evidence>
<sequence>MTLNKNLLKKSFCVFLSAQLLLSTSATLIPLQEEERADDEFAIVVLPDTQYYTSEKNGGKKEMFTAQTEWIVKNAAKENIKYVIHLGDISDNGEMFPEQWVNASNSMYKLEKPQPGYPQGIPYGMAVGNHDQTKSQYPLSGKTDQYNKYFGVAHFKDKKWYGGHYRNDNDSHYDLFEAGGYKFITIFLEYDSYDEDIEGMNKWASTMLEKFNDRKAILVSHSIIHFNKKTGTNEKGFPKFSKQGQRVFDRLKSYPNVFLTLSGHVGDNGEGYRQDGYAGNVIKSLLSDYQSRPDGGHGLMRLMKFSKSKDLISVRTFSPVTGEEETDADSKFTLPWFHHTTVARYQDYNNDGISEISFFLNGIWKVAGKPDVAFGKAGDIAAPADYDGDGKTEFAVFRPSEGKFYIQGGKEVVLGQAGDIPVCGDWDGDGFADVAVYRPSTLTWYFDGLDSIKFGHKNGVPVPADYDGDGILDVGFFRKDNSMWQTSLGNIPLQLKHTPGDVPVPADYDGDGKADMALFRPSTGEWLIGFNKPVVFGKPGDIPVPGNYKNGGKTTIAVLRSGKIYLQDNSVINADGGTAADLVNILPAARLIIIK</sequence>
<dbReference type="InterPro" id="IPR004843">
    <property type="entry name" value="Calcineurin-like_PHP"/>
</dbReference>
<evidence type="ECO:0000256" key="1">
    <source>
        <dbReference type="SAM" id="SignalP"/>
    </source>
</evidence>
<comment type="caution">
    <text evidence="3">The sequence shown here is derived from an EMBL/GenBank/DDBJ whole genome shotgun (WGS) entry which is preliminary data.</text>
</comment>
<dbReference type="PANTHER" id="PTHR43143:SF5">
    <property type="entry name" value="SECRETED PROTEIN"/>
    <property type="match status" value="1"/>
</dbReference>
<dbReference type="InterPro" id="IPR028994">
    <property type="entry name" value="Integrin_alpha_N"/>
</dbReference>
<name>A0A366KYD7_9SPHI</name>
<dbReference type="GO" id="GO:0016787">
    <property type="term" value="F:hydrolase activity"/>
    <property type="evidence" value="ECO:0007669"/>
    <property type="project" value="InterPro"/>
</dbReference>